<name>A0A7G9WKK2_9FIRM</name>
<dbReference type="PRINTS" id="PR00725">
    <property type="entry name" value="DADACBPTASE1"/>
</dbReference>
<feature type="active site" description="Proton acceptor" evidence="13">
    <location>
        <position position="65"/>
    </location>
</feature>
<dbReference type="Proteomes" id="UP000516046">
    <property type="component" value="Chromosome"/>
</dbReference>
<keyword evidence="5 18" id="KW-0121">Carboxypeptidase</keyword>
<dbReference type="EMBL" id="CP060696">
    <property type="protein sequence ID" value="QNO19214.1"/>
    <property type="molecule type" value="Genomic_DNA"/>
</dbReference>
<dbReference type="Pfam" id="PF00768">
    <property type="entry name" value="Peptidase_S11"/>
    <property type="match status" value="1"/>
</dbReference>
<comment type="pathway">
    <text evidence="2">Cell wall biogenesis; peptidoglycan biosynthesis.</text>
</comment>
<dbReference type="InterPro" id="IPR012907">
    <property type="entry name" value="Peptidase_S11_C"/>
</dbReference>
<dbReference type="InterPro" id="IPR037167">
    <property type="entry name" value="Peptidase_S11_C_sf"/>
</dbReference>
<evidence type="ECO:0000256" key="11">
    <source>
        <dbReference type="ARBA" id="ARBA00023316"/>
    </source>
</evidence>
<keyword evidence="9" id="KW-0133">Cell shape</keyword>
<dbReference type="GO" id="GO:0008360">
    <property type="term" value="P:regulation of cell shape"/>
    <property type="evidence" value="ECO:0007669"/>
    <property type="project" value="UniProtKB-KW"/>
</dbReference>
<evidence type="ECO:0000313" key="19">
    <source>
        <dbReference type="Proteomes" id="UP000516046"/>
    </source>
</evidence>
<comment type="function">
    <text evidence="1">Removes C-terminal D-alanyl residues from sugar-peptide cell wall precursors.</text>
</comment>
<dbReference type="Pfam" id="PF07943">
    <property type="entry name" value="PBP5_C"/>
    <property type="match status" value="1"/>
</dbReference>
<dbReference type="GO" id="GO:0071555">
    <property type="term" value="P:cell wall organization"/>
    <property type="evidence" value="ECO:0007669"/>
    <property type="project" value="UniProtKB-KW"/>
</dbReference>
<dbReference type="InterPro" id="IPR001967">
    <property type="entry name" value="Peptidase_S11_N"/>
</dbReference>
<dbReference type="EC" id="3.4.16.4" evidence="4"/>
<organism evidence="18 19">
    <name type="scientific">Caproicibacterium amylolyticum</name>
    <dbReference type="NCBI Taxonomy" id="2766537"/>
    <lineage>
        <taxon>Bacteria</taxon>
        <taxon>Bacillati</taxon>
        <taxon>Bacillota</taxon>
        <taxon>Clostridia</taxon>
        <taxon>Eubacteriales</taxon>
        <taxon>Oscillospiraceae</taxon>
        <taxon>Caproicibacterium</taxon>
    </lineage>
</organism>
<dbReference type="RefSeq" id="WP_212508283.1">
    <property type="nucleotide sequence ID" value="NZ_CP060696.1"/>
</dbReference>
<keyword evidence="10" id="KW-0573">Peptidoglycan synthesis</keyword>
<dbReference type="AlphaFoldDB" id="A0A7G9WKK2"/>
<keyword evidence="6" id="KW-0645">Protease</keyword>
<gene>
    <name evidence="18" type="ORF">H6X83_06340</name>
</gene>
<feature type="signal peptide" evidence="16">
    <location>
        <begin position="1"/>
        <end position="26"/>
    </location>
</feature>
<keyword evidence="11" id="KW-0961">Cell wall biogenesis/degradation</keyword>
<sequence>MKLKKIAAAVLAVALVAAAVPMRTYALDEKTDIKAPAAVLMEASTGEVLYQKAPHDKRPCASITKVMTLLLVMEALDAGKIHLTDMVSTSAHASSMGGSDIWLKEGETMSVNDMIKATVVASANDAAVALAEHIAGSDDAFVGMMNAKAKALGMKDTTFKNCNGLDAEGHVTSAYDVAVMSRALIQHKKIFEYTSIWMDTLRGGKTQIVNTNKLLKSYKGITGLKTGTTSSAGSCISATAERDGLSLIAVALGAGSTNDRFSTATTLLNYGFAGWAMTSLSKPSGELAPVTVENGMAAQVPVTANLSGKLLIPKGKGKNLTGKITLKQSVSAPVAKGQKLGEVVYTLDGKTLCTRPITATASVNGMSFSRVLRLLFMNLWYI</sequence>
<feature type="chain" id="PRO_5028964312" description="serine-type D-Ala-D-Ala carboxypeptidase" evidence="16">
    <location>
        <begin position="27"/>
        <end position="382"/>
    </location>
</feature>
<keyword evidence="8" id="KW-0378">Hydrolase</keyword>
<feature type="active site" description="Acyl-ester intermediate" evidence="13">
    <location>
        <position position="62"/>
    </location>
</feature>
<dbReference type="GO" id="GO:0009252">
    <property type="term" value="P:peptidoglycan biosynthetic process"/>
    <property type="evidence" value="ECO:0007669"/>
    <property type="project" value="UniProtKB-UniPathway"/>
</dbReference>
<dbReference type="PANTHER" id="PTHR21581:SF6">
    <property type="entry name" value="TRAFFICKING PROTEIN PARTICLE COMPLEX SUBUNIT 12"/>
    <property type="match status" value="1"/>
</dbReference>
<dbReference type="SUPFAM" id="SSF56601">
    <property type="entry name" value="beta-lactamase/transpeptidase-like"/>
    <property type="match status" value="1"/>
</dbReference>
<evidence type="ECO:0000256" key="9">
    <source>
        <dbReference type="ARBA" id="ARBA00022960"/>
    </source>
</evidence>
<evidence type="ECO:0000256" key="13">
    <source>
        <dbReference type="PIRSR" id="PIRSR618044-1"/>
    </source>
</evidence>
<dbReference type="Gene3D" id="3.40.710.10">
    <property type="entry name" value="DD-peptidase/beta-lactamase superfamily"/>
    <property type="match status" value="1"/>
</dbReference>
<dbReference type="SMART" id="SM00936">
    <property type="entry name" value="PBP5_C"/>
    <property type="match status" value="1"/>
</dbReference>
<comment type="catalytic activity">
    <reaction evidence="12">
        <text>Preferential cleavage: (Ac)2-L-Lys-D-Ala-|-D-Ala. Also transpeptidation of peptidyl-alanyl moieties that are N-acyl substituents of D-alanine.</text>
        <dbReference type="EC" id="3.4.16.4"/>
    </reaction>
</comment>
<evidence type="ECO:0000313" key="18">
    <source>
        <dbReference type="EMBL" id="QNO19214.1"/>
    </source>
</evidence>
<dbReference type="GO" id="GO:0006508">
    <property type="term" value="P:proteolysis"/>
    <property type="evidence" value="ECO:0007669"/>
    <property type="project" value="UniProtKB-KW"/>
</dbReference>
<evidence type="ECO:0000256" key="2">
    <source>
        <dbReference type="ARBA" id="ARBA00004752"/>
    </source>
</evidence>
<evidence type="ECO:0000256" key="7">
    <source>
        <dbReference type="ARBA" id="ARBA00022729"/>
    </source>
</evidence>
<evidence type="ECO:0000256" key="10">
    <source>
        <dbReference type="ARBA" id="ARBA00022984"/>
    </source>
</evidence>
<dbReference type="InterPro" id="IPR018044">
    <property type="entry name" value="Peptidase_S11"/>
</dbReference>
<dbReference type="InterPro" id="IPR012338">
    <property type="entry name" value="Beta-lactam/transpept-like"/>
</dbReference>
<accession>A0A7G9WKK2</accession>
<evidence type="ECO:0000256" key="3">
    <source>
        <dbReference type="ARBA" id="ARBA00007164"/>
    </source>
</evidence>
<evidence type="ECO:0000256" key="6">
    <source>
        <dbReference type="ARBA" id="ARBA00022670"/>
    </source>
</evidence>
<evidence type="ECO:0000256" key="14">
    <source>
        <dbReference type="PIRSR" id="PIRSR618044-2"/>
    </source>
</evidence>
<feature type="active site" evidence="13">
    <location>
        <position position="122"/>
    </location>
</feature>
<reference evidence="18 19" key="1">
    <citation type="submission" date="2020-08" db="EMBL/GenBank/DDBJ databases">
        <authorList>
            <person name="Ren C."/>
            <person name="Gu Y."/>
            <person name="Xu Y."/>
        </authorList>
    </citation>
    <scope>NUCLEOTIDE SEQUENCE [LARGE SCALE GENOMIC DNA]</scope>
    <source>
        <strain evidence="18 19">LBM18003</strain>
    </source>
</reference>
<evidence type="ECO:0000256" key="5">
    <source>
        <dbReference type="ARBA" id="ARBA00022645"/>
    </source>
</evidence>
<evidence type="ECO:0000256" key="4">
    <source>
        <dbReference type="ARBA" id="ARBA00012448"/>
    </source>
</evidence>
<evidence type="ECO:0000256" key="1">
    <source>
        <dbReference type="ARBA" id="ARBA00003217"/>
    </source>
</evidence>
<feature type="domain" description="Peptidase S11 D-Ala-D-Ala carboxypeptidase A C-terminal" evidence="17">
    <location>
        <begin position="275"/>
        <end position="365"/>
    </location>
</feature>
<dbReference type="Gene3D" id="2.60.410.10">
    <property type="entry name" value="D-Ala-D-Ala carboxypeptidase, C-terminal domain"/>
    <property type="match status" value="1"/>
</dbReference>
<dbReference type="PANTHER" id="PTHR21581">
    <property type="entry name" value="D-ALANYL-D-ALANINE CARBOXYPEPTIDASE"/>
    <property type="match status" value="1"/>
</dbReference>
<evidence type="ECO:0000259" key="17">
    <source>
        <dbReference type="SMART" id="SM00936"/>
    </source>
</evidence>
<keyword evidence="19" id="KW-1185">Reference proteome</keyword>
<dbReference type="SUPFAM" id="SSF69189">
    <property type="entry name" value="Penicillin-binding protein associated domain"/>
    <property type="match status" value="1"/>
</dbReference>
<dbReference type="InterPro" id="IPR015956">
    <property type="entry name" value="Peniciliin-bd_prot_C_sf"/>
</dbReference>
<evidence type="ECO:0000256" key="15">
    <source>
        <dbReference type="RuleBase" id="RU004016"/>
    </source>
</evidence>
<evidence type="ECO:0000256" key="16">
    <source>
        <dbReference type="SAM" id="SignalP"/>
    </source>
</evidence>
<dbReference type="KEGG" id="caml:H6X83_06340"/>
<proteinExistence type="inferred from homology"/>
<comment type="similarity">
    <text evidence="3 15">Belongs to the peptidase S11 family.</text>
</comment>
<evidence type="ECO:0000256" key="8">
    <source>
        <dbReference type="ARBA" id="ARBA00022801"/>
    </source>
</evidence>
<keyword evidence="7 16" id="KW-0732">Signal</keyword>
<dbReference type="UniPathway" id="UPA00219"/>
<protein>
    <recommendedName>
        <fullName evidence="4">serine-type D-Ala-D-Ala carboxypeptidase</fullName>
        <ecNumber evidence="4">3.4.16.4</ecNumber>
    </recommendedName>
</protein>
<dbReference type="GO" id="GO:0009002">
    <property type="term" value="F:serine-type D-Ala-D-Ala carboxypeptidase activity"/>
    <property type="evidence" value="ECO:0007669"/>
    <property type="project" value="UniProtKB-EC"/>
</dbReference>
<feature type="binding site" evidence="14">
    <location>
        <position position="225"/>
    </location>
    <ligand>
        <name>substrate</name>
    </ligand>
</feature>
<evidence type="ECO:0000256" key="12">
    <source>
        <dbReference type="ARBA" id="ARBA00034000"/>
    </source>
</evidence>